<reference evidence="9 10" key="1">
    <citation type="journal article" date="2008" name="Nature">
        <title>The Trichoplax genome and the nature of placozoans.</title>
        <authorList>
            <person name="Srivastava M."/>
            <person name="Begovic E."/>
            <person name="Chapman J."/>
            <person name="Putnam N.H."/>
            <person name="Hellsten U."/>
            <person name="Kawashima T."/>
            <person name="Kuo A."/>
            <person name="Mitros T."/>
            <person name="Salamov A."/>
            <person name="Carpenter M.L."/>
            <person name="Signorovitch A.Y."/>
            <person name="Moreno M.A."/>
            <person name="Kamm K."/>
            <person name="Grimwood J."/>
            <person name="Schmutz J."/>
            <person name="Shapiro H."/>
            <person name="Grigoriev I.V."/>
            <person name="Buss L.W."/>
            <person name="Schierwater B."/>
            <person name="Dellaporta S.L."/>
            <person name="Rokhsar D.S."/>
        </authorList>
    </citation>
    <scope>NUCLEOTIDE SEQUENCE [LARGE SCALE GENOMIC DNA]</scope>
    <source>
        <strain evidence="9 10">Grell-BS-1999</strain>
    </source>
</reference>
<keyword evidence="5 6" id="KW-0472">Membrane</keyword>
<feature type="domain" description="Pecanex C-terminal" evidence="8">
    <location>
        <begin position="1030"/>
        <end position="1233"/>
    </location>
</feature>
<evidence type="ECO:0000256" key="7">
    <source>
        <dbReference type="SAM" id="MobiDB-lite"/>
    </source>
</evidence>
<dbReference type="PhylomeDB" id="B3RJU8"/>
<dbReference type="KEGG" id="tad:TRIADDRAFT_37100"/>
<dbReference type="FunCoup" id="B3RJU8">
    <property type="interactions" value="434"/>
</dbReference>
<evidence type="ECO:0000256" key="6">
    <source>
        <dbReference type="RuleBase" id="RU367089"/>
    </source>
</evidence>
<evidence type="ECO:0000313" key="10">
    <source>
        <dbReference type="Proteomes" id="UP000009022"/>
    </source>
</evidence>
<evidence type="ECO:0000256" key="5">
    <source>
        <dbReference type="ARBA" id="ARBA00023136"/>
    </source>
</evidence>
<feature type="transmembrane region" description="Helical" evidence="6">
    <location>
        <begin position="533"/>
        <end position="560"/>
    </location>
</feature>
<accession>B3RJU8</accession>
<feature type="transmembrane region" description="Helical" evidence="6">
    <location>
        <begin position="381"/>
        <end position="407"/>
    </location>
</feature>
<dbReference type="Pfam" id="PF05041">
    <property type="entry name" value="Pecanex_C"/>
    <property type="match status" value="1"/>
</dbReference>
<dbReference type="InterPro" id="IPR007735">
    <property type="entry name" value="Pecanex_C"/>
</dbReference>
<dbReference type="RefSeq" id="XP_002108326.1">
    <property type="nucleotide sequence ID" value="XM_002108290.1"/>
</dbReference>
<feature type="compositionally biased region" description="Basic and acidic residues" evidence="7">
    <location>
        <begin position="885"/>
        <end position="902"/>
    </location>
</feature>
<feature type="region of interest" description="Disordered" evidence="7">
    <location>
        <begin position="821"/>
        <end position="913"/>
    </location>
</feature>
<feature type="transmembrane region" description="Helical" evidence="6">
    <location>
        <begin position="147"/>
        <end position="168"/>
    </location>
</feature>
<comment type="subcellular location">
    <subcellularLocation>
        <location evidence="1 6">Membrane</location>
        <topology evidence="1 6">Multi-pass membrane protein</topology>
    </subcellularLocation>
</comment>
<feature type="compositionally biased region" description="Polar residues" evidence="7">
    <location>
        <begin position="821"/>
        <end position="831"/>
    </location>
</feature>
<dbReference type="InterPro" id="IPR039797">
    <property type="entry name" value="Pecanex"/>
</dbReference>
<organism evidence="9 10">
    <name type="scientific">Trichoplax adhaerens</name>
    <name type="common">Trichoplax reptans</name>
    <dbReference type="NCBI Taxonomy" id="10228"/>
    <lineage>
        <taxon>Eukaryota</taxon>
        <taxon>Metazoa</taxon>
        <taxon>Placozoa</taxon>
        <taxon>Uniplacotomia</taxon>
        <taxon>Trichoplacea</taxon>
        <taxon>Trichoplacidae</taxon>
        <taxon>Trichoplax</taxon>
    </lineage>
</organism>
<keyword evidence="4 6" id="KW-1133">Transmembrane helix</keyword>
<proteinExistence type="inferred from homology"/>
<dbReference type="CTD" id="6750263"/>
<feature type="transmembrane region" description="Helical" evidence="6">
    <location>
        <begin position="324"/>
        <end position="345"/>
    </location>
</feature>
<feature type="transmembrane region" description="Helical" evidence="6">
    <location>
        <begin position="81"/>
        <end position="101"/>
    </location>
</feature>
<dbReference type="AlphaFoldDB" id="B3RJU8"/>
<evidence type="ECO:0000256" key="4">
    <source>
        <dbReference type="ARBA" id="ARBA00022989"/>
    </source>
</evidence>
<evidence type="ECO:0000256" key="2">
    <source>
        <dbReference type="ARBA" id="ARBA00010170"/>
    </source>
</evidence>
<keyword evidence="3 6" id="KW-0812">Transmembrane</keyword>
<dbReference type="PANTHER" id="PTHR12372:SF6">
    <property type="entry name" value="PECANEX-LIKE PROTEIN 4"/>
    <property type="match status" value="1"/>
</dbReference>
<dbReference type="InParanoid" id="B3RJU8"/>
<feature type="transmembrane region" description="Helical" evidence="6">
    <location>
        <begin position="593"/>
        <end position="612"/>
    </location>
</feature>
<dbReference type="OrthoDB" id="5979286at2759"/>
<feature type="transmembrane region" description="Helical" evidence="6">
    <location>
        <begin position="252"/>
        <end position="276"/>
    </location>
</feature>
<dbReference type="GO" id="GO:0016020">
    <property type="term" value="C:membrane"/>
    <property type="evidence" value="ECO:0007669"/>
    <property type="project" value="UniProtKB-SubCell"/>
</dbReference>
<dbReference type="PANTHER" id="PTHR12372">
    <property type="entry name" value="PECANEX"/>
    <property type="match status" value="1"/>
</dbReference>
<feature type="transmembrane region" description="Helical" evidence="6">
    <location>
        <begin position="297"/>
        <end position="318"/>
    </location>
</feature>
<feature type="compositionally biased region" description="Basic and acidic residues" evidence="7">
    <location>
        <begin position="838"/>
        <end position="862"/>
    </location>
</feature>
<evidence type="ECO:0000256" key="1">
    <source>
        <dbReference type="ARBA" id="ARBA00004141"/>
    </source>
</evidence>
<gene>
    <name evidence="9" type="ORF">TRIADDRAFT_37100</name>
</gene>
<dbReference type="GeneID" id="6750263"/>
<dbReference type="OMA" id="FVFGWIT"/>
<evidence type="ECO:0000256" key="3">
    <source>
        <dbReference type="ARBA" id="ARBA00022692"/>
    </source>
</evidence>
<sequence>MATTLAIRGEYAPLINDYKAEFFWRRFVRTILGGPNVYLHFKAPRYIYFFQILLLFVPWILGGIFTIFVELIPSSINIPSLYYAIIYGGIITAYSFILHYISYIFSRKVNVIGSFNQNVHSEELEMEFTSCCNPSTWYFIFGNKKHIYNIILHPICAGGLCALIYYYLLPSNIITLFSASSAWVPIYTMGWISLSIAQYSLIVTCPPEPAVYRTSQVEELEPYRRPFYLAAIAIFSLATRYCYTDFALVRTVLYIVCCCLPLLWSLGILSPLDALLPWLGEQLLIIMYGGSPMANDIRLLIQVVFATCIFLPTCFISAPIFTIIYSACFGYLLSIDLCGLALPFYSKIRKKTKHNPLKSPLISCQSSSVSTMGWKLGTADYIIHVVMLVLVTSIATATSIISINSIITAATKTIINSVLMYTLIALLILIKITGDLQGVYLFWGLLPNPFYPRSADTKEKFLKRKKQMKFLGILYRVLLLIVAPLLMLAYLGLNLNVTAGTNTLSLFVFGLGTVRATRWVWQSTIHALFEMSVVFLITLILPSNSTWINFGLGLQLFIVAVARNRLQLLVGNLYMATLLSVTSYTIKKQRARWTVPLLVVLLLTLPISVAMILLASTLSAPLLPLFTAPIFLVGFPRPRRIWPNGDNDAASRCQDAVYYQQLLPVLSSALSKMIGNGVLREPSPGSQYLLRFQDRLIWVVVLERGYGYCNLNIKGLEMQETSCHTVEAARIDDIFQLTFERGERGQFCQLNRYFFNILQPVDATYLKTYSDARSVLTGILDSPDNIKLLTSSFANTLIWTLGQHLIIPHLRQILCKSDPNAKQKQNKSSLDQPAIPKAEVRNQRNSIEKDTEDYGKERHDRSSVASEVLHDRSRKKSVSDSIWSADDHDSLFGSDDDARERSNGLASQRKSKGAAFPRDDSFLSAANSVVNHGDEDNFIFGSPAVDVNKKRASKGTTGAEGDSIFSMPNSYNIELPPRWNDLPIDADFLDDLIKRYFRQDWFQHVLNRLAESSDDDKEREKIKALATDQEAVRIFAEIIMLCYAAVDVFGVPGGNAEVASIEHIYRSYQGNISPSSQLSWLSENKALQNAIISAYRYAVKLVYDTAILGEVTSLEELSEYLQEYDNEWTIGTDKSLEWSEGILKSQPHLYSLDYNKSEATYTTRLLTLQDVLIHVGILSSECIQSQWSSLALELLYFTNDDEERYSIQAHQAILRNLTVQAADPPLGYPVYASGALSIPLFK</sequence>
<evidence type="ECO:0000313" key="9">
    <source>
        <dbReference type="EMBL" id="EDV29124.1"/>
    </source>
</evidence>
<feature type="transmembrane region" description="Helical" evidence="6">
    <location>
        <begin position="566"/>
        <end position="586"/>
    </location>
</feature>
<dbReference type="Proteomes" id="UP000009022">
    <property type="component" value="Unassembled WGS sequence"/>
</dbReference>
<protein>
    <recommendedName>
        <fullName evidence="6">Pecanex-like protein</fullName>
    </recommendedName>
</protein>
<dbReference type="HOGENOM" id="CLU_008258_0_0_1"/>
<name>B3RJU8_TRIAD</name>
<dbReference type="eggNOG" id="KOG3604">
    <property type="taxonomic scope" value="Eukaryota"/>
</dbReference>
<feature type="transmembrane region" description="Helical" evidence="6">
    <location>
        <begin position="473"/>
        <end position="493"/>
    </location>
</feature>
<evidence type="ECO:0000259" key="8">
    <source>
        <dbReference type="Pfam" id="PF05041"/>
    </source>
</evidence>
<comment type="similarity">
    <text evidence="2 6">Belongs to the pecanex family.</text>
</comment>
<dbReference type="EMBL" id="DS985241">
    <property type="protein sequence ID" value="EDV29124.1"/>
    <property type="molecule type" value="Genomic_DNA"/>
</dbReference>
<feature type="transmembrane region" description="Helical" evidence="6">
    <location>
        <begin position="46"/>
        <end position="69"/>
    </location>
</feature>
<keyword evidence="10" id="KW-1185">Reference proteome</keyword>